<evidence type="ECO:0000313" key="11">
    <source>
        <dbReference type="Proteomes" id="UP000199385"/>
    </source>
</evidence>
<dbReference type="SUPFAM" id="SSF49384">
    <property type="entry name" value="Carbohydrate-binding domain"/>
    <property type="match status" value="1"/>
</dbReference>
<dbReference type="GO" id="GO:0006080">
    <property type="term" value="P:substituted mannan metabolic process"/>
    <property type="evidence" value="ECO:0007669"/>
    <property type="project" value="InterPro"/>
</dbReference>
<feature type="domain" description="GH26" evidence="9">
    <location>
        <begin position="313"/>
        <end position="589"/>
    </location>
</feature>
<dbReference type="EMBL" id="LT594323">
    <property type="protein sequence ID" value="SBT49247.1"/>
    <property type="molecule type" value="Genomic_DNA"/>
</dbReference>
<dbReference type="OrthoDB" id="5513218at2"/>
<dbReference type="PROSITE" id="PS50022">
    <property type="entry name" value="FA58C_3"/>
    <property type="match status" value="1"/>
</dbReference>
<organism evidence="10 11">
    <name type="scientific">Micromonospora auratinigra</name>
    <dbReference type="NCBI Taxonomy" id="261654"/>
    <lineage>
        <taxon>Bacteria</taxon>
        <taxon>Bacillati</taxon>
        <taxon>Actinomycetota</taxon>
        <taxon>Actinomycetes</taxon>
        <taxon>Micromonosporales</taxon>
        <taxon>Micromonosporaceae</taxon>
        <taxon>Micromonospora</taxon>
    </lineage>
</organism>
<dbReference type="PATRIC" id="fig|261654.4.peg.4404"/>
<dbReference type="Pfam" id="PF02156">
    <property type="entry name" value="Glyco_hydro_26"/>
    <property type="match status" value="1"/>
</dbReference>
<keyword evidence="11" id="KW-1185">Reference proteome</keyword>
<dbReference type="InterPro" id="IPR008979">
    <property type="entry name" value="Galactose-bd-like_sf"/>
</dbReference>
<evidence type="ECO:0000256" key="6">
    <source>
        <dbReference type="SAM" id="SignalP"/>
    </source>
</evidence>
<dbReference type="PANTHER" id="PTHR40079:SF4">
    <property type="entry name" value="GH26 DOMAIN-CONTAINING PROTEIN-RELATED"/>
    <property type="match status" value="1"/>
</dbReference>
<dbReference type="Pfam" id="PF00754">
    <property type="entry name" value="F5_F8_type_C"/>
    <property type="match status" value="1"/>
</dbReference>
<dbReference type="Pfam" id="PF00553">
    <property type="entry name" value="CBM_2"/>
    <property type="match status" value="1"/>
</dbReference>
<dbReference type="SUPFAM" id="SSF49785">
    <property type="entry name" value="Galactose-binding domain-like"/>
    <property type="match status" value="1"/>
</dbReference>
<evidence type="ECO:0000256" key="2">
    <source>
        <dbReference type="ARBA" id="ARBA00022801"/>
    </source>
</evidence>
<evidence type="ECO:0000256" key="5">
    <source>
        <dbReference type="SAM" id="MobiDB-lite"/>
    </source>
</evidence>
<feature type="domain" description="CBM2" evidence="8">
    <location>
        <begin position="31"/>
        <end position="142"/>
    </location>
</feature>
<keyword evidence="2 4" id="KW-0378">Hydrolase</keyword>
<dbReference type="InterPro" id="IPR001919">
    <property type="entry name" value="CBD2"/>
</dbReference>
<dbReference type="InterPro" id="IPR022790">
    <property type="entry name" value="GH26_dom"/>
</dbReference>
<feature type="domain" description="F5/8 type C" evidence="7">
    <location>
        <begin position="167"/>
        <end position="305"/>
    </location>
</feature>
<dbReference type="SMART" id="SM00231">
    <property type="entry name" value="FA58C"/>
    <property type="match status" value="1"/>
</dbReference>
<feature type="compositionally biased region" description="Low complexity" evidence="5">
    <location>
        <begin position="187"/>
        <end position="201"/>
    </location>
</feature>
<keyword evidence="6" id="KW-0732">Signal</keyword>
<evidence type="ECO:0000259" key="8">
    <source>
        <dbReference type="PROSITE" id="PS51173"/>
    </source>
</evidence>
<dbReference type="InterPro" id="IPR017853">
    <property type="entry name" value="GH"/>
</dbReference>
<dbReference type="STRING" id="261654.GA0070611_4338"/>
<evidence type="ECO:0000256" key="4">
    <source>
        <dbReference type="PROSITE-ProRule" id="PRU01100"/>
    </source>
</evidence>
<reference evidence="11" key="1">
    <citation type="submission" date="2016-06" db="EMBL/GenBank/DDBJ databases">
        <authorList>
            <person name="Varghese N."/>
            <person name="Submissions Spin"/>
        </authorList>
    </citation>
    <scope>NUCLEOTIDE SEQUENCE [LARGE SCALE GENOMIC DNA]</scope>
    <source>
        <strain evidence="11">DSM 44815</strain>
    </source>
</reference>
<evidence type="ECO:0000259" key="9">
    <source>
        <dbReference type="PROSITE" id="PS51764"/>
    </source>
</evidence>
<feature type="signal peptide" evidence="6">
    <location>
        <begin position="1"/>
        <end position="33"/>
    </location>
</feature>
<name>A0A1A8ZZ82_9ACTN</name>
<dbReference type="InterPro" id="IPR008965">
    <property type="entry name" value="CBM2/CBM3_carb-bd_dom_sf"/>
</dbReference>
<feature type="region of interest" description="Disordered" evidence="5">
    <location>
        <begin position="137"/>
        <end position="201"/>
    </location>
</feature>
<dbReference type="GO" id="GO:0016985">
    <property type="term" value="F:mannan endo-1,4-beta-mannosidase activity"/>
    <property type="evidence" value="ECO:0007669"/>
    <property type="project" value="InterPro"/>
</dbReference>
<dbReference type="AlphaFoldDB" id="A0A1A8ZZ82"/>
<proteinExistence type="inferred from homology"/>
<feature type="active site" description="Proton donor" evidence="4">
    <location>
        <position position="451"/>
    </location>
</feature>
<evidence type="ECO:0000256" key="1">
    <source>
        <dbReference type="ARBA" id="ARBA00007754"/>
    </source>
</evidence>
<dbReference type="InterPro" id="IPR000421">
    <property type="entry name" value="FA58C"/>
</dbReference>
<dbReference type="InterPro" id="IPR012291">
    <property type="entry name" value="CBM2_carb-bd_dom_sf"/>
</dbReference>
<keyword evidence="3 4" id="KW-0326">Glycosidase</keyword>
<gene>
    <name evidence="10" type="ORF">GA0070611_4338</name>
</gene>
<feature type="chain" id="PRO_5008383049" evidence="6">
    <location>
        <begin position="34"/>
        <end position="597"/>
    </location>
</feature>
<dbReference type="SMART" id="SM00637">
    <property type="entry name" value="CBD_II"/>
    <property type="match status" value="1"/>
</dbReference>
<comment type="similarity">
    <text evidence="1 4">Belongs to the glycosyl hydrolase 26 family.</text>
</comment>
<dbReference type="PROSITE" id="PS51173">
    <property type="entry name" value="CBM2"/>
    <property type="match status" value="1"/>
</dbReference>
<dbReference type="InterPro" id="IPR000805">
    <property type="entry name" value="Glyco_hydro_26"/>
</dbReference>
<feature type="compositionally biased region" description="Pro residues" evidence="5">
    <location>
        <begin position="147"/>
        <end position="169"/>
    </location>
</feature>
<dbReference type="PROSITE" id="PS51764">
    <property type="entry name" value="GH26"/>
    <property type="match status" value="1"/>
</dbReference>
<dbReference type="SUPFAM" id="SSF51445">
    <property type="entry name" value="(Trans)glycosidases"/>
    <property type="match status" value="1"/>
</dbReference>
<protein>
    <submittedName>
        <fullName evidence="10">F5/8 type C domain-containing protein</fullName>
    </submittedName>
</protein>
<dbReference type="Gene3D" id="3.20.20.80">
    <property type="entry name" value="Glycosidases"/>
    <property type="match status" value="1"/>
</dbReference>
<dbReference type="Gene3D" id="2.60.120.260">
    <property type="entry name" value="Galactose-binding domain-like"/>
    <property type="match status" value="1"/>
</dbReference>
<evidence type="ECO:0000256" key="3">
    <source>
        <dbReference type="ARBA" id="ARBA00023295"/>
    </source>
</evidence>
<sequence length="597" mass="63636">MTLRTRTRASLAGTAAAVTVLAGTLVTMPSAQAAASTCSVQYQVTNDWGSGATTNVVITNTSGTAVNGWTLAWTFPGTQTITDVWNATKTQSGANATATNLSYTAGIPANGGTVSFGFNVNYSGSNPAPTAFTLNGVACGGTGPTGSPSPSPSTTPPTSPSPSPSPTVDPNPTGAPTGNLALNRPTTASSNESTSLSSNLAVDGNGGTRWSSLYTDPQWIQVDLGATYPIALVRLRWEAAYGKAYQIQTSTDGTAWTSVFSTTTGDGGTDDIAPATASGRYVRMSGTARGTAWGYSLYEFEVYAVKPPTPPGPDCGQSPADPQANSKVRNLICYLKTHQFVSGQTDLPDADKVQQLTGRYPAIVAFDFMEYTRGSIQTQQVIDWAKSRKGIVAFQWHWYCPRGGNYSAPCDFVPDLSNPSSKLYQDIDLVVGELKKMGDAGVPVLFRPLHEANNNYMWWTKKGQDAYKQLWRLIYDRAQRAGAHNIVWVFNGMASGQGSSLASWYPGDSYTDLVTSDYFQSWSDFDTTKAVSGGKTTGVAETFSPLNPNSDAPWPYFVVWASRDWAGSGKDVAGLWKTAMANPKTISIDQLPDMSAW</sequence>
<dbReference type="PANTHER" id="PTHR40079">
    <property type="entry name" value="MANNAN ENDO-1,4-BETA-MANNOSIDASE E-RELATED"/>
    <property type="match status" value="1"/>
</dbReference>
<evidence type="ECO:0000259" key="7">
    <source>
        <dbReference type="PROSITE" id="PS50022"/>
    </source>
</evidence>
<dbReference type="GO" id="GO:0030247">
    <property type="term" value="F:polysaccharide binding"/>
    <property type="evidence" value="ECO:0007669"/>
    <property type="project" value="UniProtKB-UniRule"/>
</dbReference>
<dbReference type="RefSeq" id="WP_091667164.1">
    <property type="nucleotide sequence ID" value="NZ_LT594323.1"/>
</dbReference>
<dbReference type="Gene3D" id="2.60.40.290">
    <property type="match status" value="1"/>
</dbReference>
<feature type="active site" description="Nucleophile" evidence="4">
    <location>
        <position position="541"/>
    </location>
</feature>
<evidence type="ECO:0000313" key="10">
    <source>
        <dbReference type="EMBL" id="SBT49247.1"/>
    </source>
</evidence>
<dbReference type="Proteomes" id="UP000199385">
    <property type="component" value="Chromosome I"/>
</dbReference>
<accession>A0A1A8ZZ82</accession>